<evidence type="ECO:0000259" key="7">
    <source>
        <dbReference type="Pfam" id="PF22692"/>
    </source>
</evidence>
<dbReference type="SUPFAM" id="SSF117143">
    <property type="entry name" value="Flagellar hook protein flgE"/>
    <property type="match status" value="1"/>
</dbReference>
<evidence type="ECO:0000259" key="6">
    <source>
        <dbReference type="Pfam" id="PF06429"/>
    </source>
</evidence>
<organism evidence="8 9">
    <name type="scientific">Maccoyibacter intestinihominis</name>
    <dbReference type="NCBI Taxonomy" id="3133499"/>
    <lineage>
        <taxon>Bacteria</taxon>
        <taxon>Bacillati</taxon>
        <taxon>Bacillota</taxon>
        <taxon>Clostridia</taxon>
        <taxon>Lachnospirales</taxon>
        <taxon>Lachnospiraceae</taxon>
        <taxon>Maccoyibacter</taxon>
    </lineage>
</organism>
<name>A0ABV1HDP0_9FIRM</name>
<dbReference type="InterPro" id="IPR053967">
    <property type="entry name" value="LlgE_F_G-like_D1"/>
</dbReference>
<dbReference type="InterPro" id="IPR010930">
    <property type="entry name" value="Flg_bb/hook_C_dom"/>
</dbReference>
<evidence type="ECO:0000256" key="1">
    <source>
        <dbReference type="ARBA" id="ARBA00004117"/>
    </source>
</evidence>
<comment type="caution">
    <text evidence="8">The sequence shown here is derived from an EMBL/GenBank/DDBJ whole genome shotgun (WGS) entry which is preliminary data.</text>
</comment>
<dbReference type="PROSITE" id="PS00588">
    <property type="entry name" value="FLAGELLA_BB_ROD"/>
    <property type="match status" value="1"/>
</dbReference>
<proteinExistence type="inferred from homology"/>
<dbReference type="InterPro" id="IPR019776">
    <property type="entry name" value="Flagellar_basal_body_rod_CS"/>
</dbReference>
<accession>A0ABV1HDP0</accession>
<gene>
    <name evidence="8" type="ORF">WMO43_08020</name>
</gene>
<dbReference type="EMBL" id="JBBMEX010000007">
    <property type="protein sequence ID" value="MEQ2557814.1"/>
    <property type="molecule type" value="Genomic_DNA"/>
</dbReference>
<evidence type="ECO:0000256" key="2">
    <source>
        <dbReference type="ARBA" id="ARBA00009677"/>
    </source>
</evidence>
<feature type="domain" description="Flagellar basal body rod protein N-terminal" evidence="5">
    <location>
        <begin position="5"/>
        <end position="35"/>
    </location>
</feature>
<dbReference type="RefSeq" id="WP_353530837.1">
    <property type="nucleotide sequence ID" value="NZ_JBBMEX010000007.1"/>
</dbReference>
<keyword evidence="3 4" id="KW-0975">Bacterial flagellum</keyword>
<dbReference type="PANTHER" id="PTHR30435">
    <property type="entry name" value="FLAGELLAR PROTEIN"/>
    <property type="match status" value="1"/>
</dbReference>
<feature type="domain" description="Flagellar basal-body/hook protein C-terminal" evidence="6">
    <location>
        <begin position="504"/>
        <end position="548"/>
    </location>
</feature>
<keyword evidence="8" id="KW-0282">Flagellum</keyword>
<dbReference type="InterPro" id="IPR037925">
    <property type="entry name" value="FlgE/F/G-like"/>
</dbReference>
<evidence type="ECO:0000256" key="4">
    <source>
        <dbReference type="RuleBase" id="RU362116"/>
    </source>
</evidence>
<keyword evidence="9" id="KW-1185">Reference proteome</keyword>
<reference evidence="8 9" key="1">
    <citation type="submission" date="2024-03" db="EMBL/GenBank/DDBJ databases">
        <title>Human intestinal bacterial collection.</title>
        <authorList>
            <person name="Pauvert C."/>
            <person name="Hitch T.C.A."/>
            <person name="Clavel T."/>
        </authorList>
    </citation>
    <scope>NUCLEOTIDE SEQUENCE [LARGE SCALE GENOMIC DNA]</scope>
    <source>
        <strain evidence="8 9">CLA-AA-H185</strain>
    </source>
</reference>
<comment type="similarity">
    <text evidence="2 4">Belongs to the flagella basal body rod proteins family.</text>
</comment>
<dbReference type="InterPro" id="IPR001444">
    <property type="entry name" value="Flag_bb_rod_N"/>
</dbReference>
<dbReference type="InterPro" id="IPR020013">
    <property type="entry name" value="Flagellar_FlgE/F/G"/>
</dbReference>
<dbReference type="Pfam" id="PF22692">
    <property type="entry name" value="LlgE_F_G_D1"/>
    <property type="match status" value="1"/>
</dbReference>
<evidence type="ECO:0000313" key="8">
    <source>
        <dbReference type="EMBL" id="MEQ2557814.1"/>
    </source>
</evidence>
<evidence type="ECO:0000256" key="3">
    <source>
        <dbReference type="ARBA" id="ARBA00023143"/>
    </source>
</evidence>
<sequence>MMRSMYSGVSGLKTHQTKMDVIGNNIANVNTVGFKSSSVTFSEIMYQNLSGASGPNALTGTGGVNAKQIGLGVTTGSTSVNITGPGASQTTGRAFDIKLNDTNSATSFFIVSNGSGTQFTRAGSFYVDGAGNLCMTSTGYNVMGWQVDPTTGDIRKDTVSALRVMSEKNMTSAPEATVNGRCEGVLDKNSTDVTSEAGQAMNLSFYDALGYSYVAKFAIKETNRDTGEYTVELTDILDSTNKSILDQTKYDSVTGTYDPDYLGDIFGAVKSQTKTYTPRAGWTTVDAANNIFEYNATYYRYDAAAGNLVEVADNGGGNYVQVPGGTTKTLAEAFGVSPYATGITMTNGVVTANVSGANYTLKFNPDDGVFDYIGATGQDNVFLNLKDTLGGNFENIDIDFTGTKWFDNGGSSTIGMDKGDVDGKTGTGKKSGDMIGVFVDTNGKIYGSYDNGNTILLGQIAVAQFANAMGLEKVGDNCYTTTLNSGEFDGIGVDITAGGGTMSTGMLEMSNVDLSSEFTEMITTQRGFQANSRIITVSDTLLEELINLKR</sequence>
<comment type="function">
    <text evidence="4">A flexible structure which links the flagellar filament to the drive apparatus in the basal body.</text>
</comment>
<dbReference type="Pfam" id="PF06429">
    <property type="entry name" value="Flg_bbr_C"/>
    <property type="match status" value="1"/>
</dbReference>
<evidence type="ECO:0000259" key="5">
    <source>
        <dbReference type="Pfam" id="PF00460"/>
    </source>
</evidence>
<evidence type="ECO:0000313" key="9">
    <source>
        <dbReference type="Proteomes" id="UP001454489"/>
    </source>
</evidence>
<dbReference type="PANTHER" id="PTHR30435:SF1">
    <property type="entry name" value="FLAGELLAR HOOK PROTEIN FLGE"/>
    <property type="match status" value="1"/>
</dbReference>
<keyword evidence="8" id="KW-0969">Cilium</keyword>
<protein>
    <recommendedName>
        <fullName evidence="4">Flagellar hook protein FlgE</fullName>
    </recommendedName>
</protein>
<keyword evidence="8" id="KW-0966">Cell projection</keyword>
<dbReference type="Pfam" id="PF00460">
    <property type="entry name" value="Flg_bb_rod"/>
    <property type="match status" value="1"/>
</dbReference>
<dbReference type="Proteomes" id="UP001454489">
    <property type="component" value="Unassembled WGS sequence"/>
</dbReference>
<comment type="subcellular location">
    <subcellularLocation>
        <location evidence="1 4">Bacterial flagellum basal body</location>
    </subcellularLocation>
</comment>
<feature type="domain" description="Flagellar hook protein FlgE/F/G-like D1" evidence="7">
    <location>
        <begin position="107"/>
        <end position="144"/>
    </location>
</feature>
<dbReference type="NCBIfam" id="TIGR03506">
    <property type="entry name" value="FlgEFG_subfam"/>
    <property type="match status" value="1"/>
</dbReference>